<evidence type="ECO:0008006" key="3">
    <source>
        <dbReference type="Google" id="ProtNLM"/>
    </source>
</evidence>
<dbReference type="RefSeq" id="WP_203999382.1">
    <property type="nucleotide sequence ID" value="NZ_BOPG01000037.1"/>
</dbReference>
<dbReference type="InterPro" id="IPR011008">
    <property type="entry name" value="Dimeric_a/b-barrel"/>
</dbReference>
<reference evidence="1" key="1">
    <citation type="submission" date="2021-01" db="EMBL/GenBank/DDBJ databases">
        <title>Whole genome shotgun sequence of Virgisporangium aurantiacum NBRC 16421.</title>
        <authorList>
            <person name="Komaki H."/>
            <person name="Tamura T."/>
        </authorList>
    </citation>
    <scope>NUCLEOTIDE SEQUENCE</scope>
    <source>
        <strain evidence="1">NBRC 16421</strain>
    </source>
</reference>
<evidence type="ECO:0000313" key="2">
    <source>
        <dbReference type="Proteomes" id="UP000612585"/>
    </source>
</evidence>
<dbReference type="AlphaFoldDB" id="A0A8J3Z6U9"/>
<sequence>MTIIRTTRFTADPGDAARVLERRRNLLAATRARFAGPAEARIIRVDERTWVDMWCWDSQETLDAALEGAPKLPEAAAAFEVARDVSAEQGNLVDEDVWAR</sequence>
<dbReference type="SUPFAM" id="SSF54909">
    <property type="entry name" value="Dimeric alpha+beta barrel"/>
    <property type="match status" value="1"/>
</dbReference>
<name>A0A8J3Z6U9_9ACTN</name>
<evidence type="ECO:0000313" key="1">
    <source>
        <dbReference type="EMBL" id="GIJ58499.1"/>
    </source>
</evidence>
<organism evidence="1 2">
    <name type="scientific">Virgisporangium aurantiacum</name>
    <dbReference type="NCBI Taxonomy" id="175570"/>
    <lineage>
        <taxon>Bacteria</taxon>
        <taxon>Bacillati</taxon>
        <taxon>Actinomycetota</taxon>
        <taxon>Actinomycetes</taxon>
        <taxon>Micromonosporales</taxon>
        <taxon>Micromonosporaceae</taxon>
        <taxon>Virgisporangium</taxon>
    </lineage>
</organism>
<keyword evidence="2" id="KW-1185">Reference proteome</keyword>
<accession>A0A8J3Z6U9</accession>
<protein>
    <recommendedName>
        <fullName evidence="3">Antibiotic biosynthesis monooxygenase</fullName>
    </recommendedName>
</protein>
<dbReference type="Proteomes" id="UP000612585">
    <property type="component" value="Unassembled WGS sequence"/>
</dbReference>
<dbReference type="EMBL" id="BOPG01000037">
    <property type="protein sequence ID" value="GIJ58499.1"/>
    <property type="molecule type" value="Genomic_DNA"/>
</dbReference>
<proteinExistence type="predicted"/>
<comment type="caution">
    <text evidence="1">The sequence shown here is derived from an EMBL/GenBank/DDBJ whole genome shotgun (WGS) entry which is preliminary data.</text>
</comment>
<gene>
    <name evidence="1" type="ORF">Vau01_060150</name>
</gene>